<dbReference type="KEGG" id="aten:116302878"/>
<keyword evidence="7" id="KW-0807">Transducer</keyword>
<dbReference type="CDD" id="cd00637">
    <property type="entry name" value="7tm_classA_rhodopsin-like"/>
    <property type="match status" value="1"/>
</dbReference>
<evidence type="ECO:0000256" key="5">
    <source>
        <dbReference type="ARBA" id="ARBA00023136"/>
    </source>
</evidence>
<feature type="transmembrane region" description="Helical" evidence="8">
    <location>
        <begin position="70"/>
        <end position="94"/>
    </location>
</feature>
<keyword evidence="10" id="KW-1185">Reference proteome</keyword>
<dbReference type="InterPro" id="IPR000276">
    <property type="entry name" value="GPCR_Rhodpsn"/>
</dbReference>
<evidence type="ECO:0000259" key="9">
    <source>
        <dbReference type="PROSITE" id="PS50262"/>
    </source>
</evidence>
<keyword evidence="2 8" id="KW-0812">Transmembrane</keyword>
<dbReference type="PANTHER" id="PTHR24235">
    <property type="entry name" value="NEUROPEPTIDE Y RECEPTOR"/>
    <property type="match status" value="1"/>
</dbReference>
<dbReference type="SUPFAM" id="SSF81321">
    <property type="entry name" value="Family A G protein-coupled receptor-like"/>
    <property type="match status" value="1"/>
</dbReference>
<evidence type="ECO:0000313" key="11">
    <source>
        <dbReference type="RefSeq" id="XP_031568133.1"/>
    </source>
</evidence>
<name>A0A6P8IP37_ACTTE</name>
<dbReference type="PRINTS" id="PR00237">
    <property type="entry name" value="GPCRRHODOPSN"/>
</dbReference>
<organism evidence="10 11">
    <name type="scientific">Actinia tenebrosa</name>
    <name type="common">Australian red waratah sea anemone</name>
    <dbReference type="NCBI Taxonomy" id="6105"/>
    <lineage>
        <taxon>Eukaryota</taxon>
        <taxon>Metazoa</taxon>
        <taxon>Cnidaria</taxon>
        <taxon>Anthozoa</taxon>
        <taxon>Hexacorallia</taxon>
        <taxon>Actiniaria</taxon>
        <taxon>Actiniidae</taxon>
        <taxon>Actinia</taxon>
    </lineage>
</organism>
<feature type="transmembrane region" description="Helical" evidence="8">
    <location>
        <begin position="36"/>
        <end position="58"/>
    </location>
</feature>
<keyword evidence="4" id="KW-0297">G-protein coupled receptor</keyword>
<evidence type="ECO:0000313" key="10">
    <source>
        <dbReference type="Proteomes" id="UP000515163"/>
    </source>
</evidence>
<dbReference type="PROSITE" id="PS50262">
    <property type="entry name" value="G_PROTEIN_RECEP_F1_2"/>
    <property type="match status" value="1"/>
</dbReference>
<evidence type="ECO:0000256" key="3">
    <source>
        <dbReference type="ARBA" id="ARBA00022989"/>
    </source>
</evidence>
<evidence type="ECO:0000256" key="2">
    <source>
        <dbReference type="ARBA" id="ARBA00022692"/>
    </source>
</evidence>
<dbReference type="AlphaFoldDB" id="A0A6P8IP37"/>
<protein>
    <submittedName>
        <fullName evidence="11">Substance-P receptor-like</fullName>
    </submittedName>
</protein>
<reference evidence="11" key="1">
    <citation type="submission" date="2025-08" db="UniProtKB">
        <authorList>
            <consortium name="RefSeq"/>
        </authorList>
    </citation>
    <scope>IDENTIFICATION</scope>
    <source>
        <tissue evidence="11">Tentacle</tissue>
    </source>
</reference>
<dbReference type="GeneID" id="116302878"/>
<dbReference type="Pfam" id="PF00001">
    <property type="entry name" value="7tm_1"/>
    <property type="match status" value="1"/>
</dbReference>
<accession>A0A6P8IP37</accession>
<feature type="transmembrane region" description="Helical" evidence="8">
    <location>
        <begin position="202"/>
        <end position="221"/>
    </location>
</feature>
<evidence type="ECO:0000256" key="8">
    <source>
        <dbReference type="SAM" id="Phobius"/>
    </source>
</evidence>
<dbReference type="GO" id="GO:0016020">
    <property type="term" value="C:membrane"/>
    <property type="evidence" value="ECO:0007669"/>
    <property type="project" value="UniProtKB-SubCell"/>
</dbReference>
<keyword evidence="6" id="KW-0675">Receptor</keyword>
<evidence type="ECO:0000256" key="6">
    <source>
        <dbReference type="ARBA" id="ARBA00023170"/>
    </source>
</evidence>
<feature type="domain" description="G-protein coupled receptors family 1 profile" evidence="9">
    <location>
        <begin position="49"/>
        <end position="222"/>
    </location>
</feature>
<dbReference type="GO" id="GO:0004930">
    <property type="term" value="F:G protein-coupled receptor activity"/>
    <property type="evidence" value="ECO:0007669"/>
    <property type="project" value="UniProtKB-KW"/>
</dbReference>
<proteinExistence type="predicted"/>
<comment type="subcellular location">
    <subcellularLocation>
        <location evidence="1">Membrane</location>
        <topology evidence="1">Multi-pass membrane protein</topology>
    </subcellularLocation>
</comment>
<gene>
    <name evidence="11" type="primary">LOC116302878</name>
</gene>
<keyword evidence="5 8" id="KW-0472">Membrane</keyword>
<evidence type="ECO:0000256" key="1">
    <source>
        <dbReference type="ARBA" id="ARBA00004141"/>
    </source>
</evidence>
<dbReference type="InterPro" id="IPR017452">
    <property type="entry name" value="GPCR_Rhodpsn_7TM"/>
</dbReference>
<dbReference type="Gene3D" id="1.20.1070.10">
    <property type="entry name" value="Rhodopsin 7-helix transmembrane proteins"/>
    <property type="match status" value="1"/>
</dbReference>
<dbReference type="InParanoid" id="A0A6P8IP37"/>
<dbReference type="OrthoDB" id="9445642at2759"/>
<feature type="transmembrane region" description="Helical" evidence="8">
    <location>
        <begin position="153"/>
        <end position="173"/>
    </location>
</feature>
<feature type="transmembrane region" description="Helical" evidence="8">
    <location>
        <begin position="106"/>
        <end position="132"/>
    </location>
</feature>
<sequence>MNSTIDFSDILLESIAENGTFYEFDTELLTEKISKALAYCLLFVISMAGNILILSAIYRDKRLRTNVNILAFNVAICDILATLVQLPVQTVYAINSYKWAIGGKAGAILCKFGCFHVDLCFAVSVYSCLFVAIDRYYAVAHPFKGGRFSRSTLKYIIPGIWIFAGIICLPTLYNVDLAKYNEHFYCIEDWLENDQVSLPKYYYFYILILLTNGMPFFAVAAR</sequence>
<dbReference type="PANTHER" id="PTHR24235:SF29">
    <property type="entry name" value="GH23382P"/>
    <property type="match status" value="1"/>
</dbReference>
<evidence type="ECO:0000256" key="7">
    <source>
        <dbReference type="ARBA" id="ARBA00023224"/>
    </source>
</evidence>
<evidence type="ECO:0000256" key="4">
    <source>
        <dbReference type="ARBA" id="ARBA00023040"/>
    </source>
</evidence>
<dbReference type="RefSeq" id="XP_031568133.1">
    <property type="nucleotide sequence ID" value="XM_031712273.1"/>
</dbReference>
<keyword evidence="3 8" id="KW-1133">Transmembrane helix</keyword>
<dbReference type="Proteomes" id="UP000515163">
    <property type="component" value="Unplaced"/>
</dbReference>